<evidence type="ECO:0000313" key="1">
    <source>
        <dbReference type="EMBL" id="MBM7413531.1"/>
    </source>
</evidence>
<reference evidence="1 2" key="1">
    <citation type="submission" date="2021-01" db="EMBL/GenBank/DDBJ databases">
        <title>Genomics of switchgrass bacterial isolates.</title>
        <authorList>
            <person name="Shade A."/>
        </authorList>
    </citation>
    <scope>NUCLEOTIDE SEQUENCE [LARGE SCALE GENOMIC DNA]</scope>
    <source>
        <strain evidence="1 2">PvP111</strain>
    </source>
</reference>
<protein>
    <submittedName>
        <fullName evidence="1">Uncharacterized protein</fullName>
    </submittedName>
</protein>
<comment type="caution">
    <text evidence="1">The sequence shown here is derived from an EMBL/GenBank/DDBJ whole genome shotgun (WGS) entry which is preliminary data.</text>
</comment>
<gene>
    <name evidence="1" type="ORF">JOE42_000264</name>
</gene>
<keyword evidence="2" id="KW-1185">Reference proteome</keyword>
<sequence length="32" mass="3272">MTDLASFVDLLGALSDIFGGAGSFLDGLSFFS</sequence>
<proteinExistence type="predicted"/>
<name>A0ABS2KNI4_9NOCA</name>
<organism evidence="1 2">
    <name type="scientific">Rhodococcoides corynebacterioides</name>
    <dbReference type="NCBI Taxonomy" id="53972"/>
    <lineage>
        <taxon>Bacteria</taxon>
        <taxon>Bacillati</taxon>
        <taxon>Actinomycetota</taxon>
        <taxon>Actinomycetes</taxon>
        <taxon>Mycobacteriales</taxon>
        <taxon>Nocardiaceae</taxon>
        <taxon>Rhodococcoides</taxon>
    </lineage>
</organism>
<evidence type="ECO:0000313" key="2">
    <source>
        <dbReference type="Proteomes" id="UP000703038"/>
    </source>
</evidence>
<accession>A0ABS2KNI4</accession>
<dbReference type="EMBL" id="JAFBBK010000001">
    <property type="protein sequence ID" value="MBM7413531.1"/>
    <property type="molecule type" value="Genomic_DNA"/>
</dbReference>
<dbReference type="Proteomes" id="UP000703038">
    <property type="component" value="Unassembled WGS sequence"/>
</dbReference>